<reference evidence="1 2" key="1">
    <citation type="journal article" date="2011" name="J. Bacteriol.">
        <title>Genome sequence of the algicidal bacterium Kordia algicida OT-1.</title>
        <authorList>
            <person name="Lee H.S."/>
            <person name="Kang S.G."/>
            <person name="Kwon K.K."/>
            <person name="Lee J.H."/>
            <person name="Kim S.J."/>
        </authorList>
    </citation>
    <scope>NUCLEOTIDE SEQUENCE [LARGE SCALE GENOMIC DNA]</scope>
    <source>
        <strain evidence="1 2">OT-1</strain>
    </source>
</reference>
<accession>A9DL54</accession>
<gene>
    <name evidence="1" type="ORF">KAOT1_14732</name>
</gene>
<dbReference type="HOGENOM" id="CLU_2788463_0_0_10"/>
<name>A9DL54_9FLAO</name>
<proteinExistence type="predicted"/>
<evidence type="ECO:0000313" key="2">
    <source>
        <dbReference type="Proteomes" id="UP000002945"/>
    </source>
</evidence>
<dbReference type="Proteomes" id="UP000002945">
    <property type="component" value="Unassembled WGS sequence"/>
</dbReference>
<keyword evidence="2" id="KW-1185">Reference proteome</keyword>
<comment type="caution">
    <text evidence="1">The sequence shown here is derived from an EMBL/GenBank/DDBJ whole genome shotgun (WGS) entry which is preliminary data.</text>
</comment>
<dbReference type="STRING" id="391587.KAOT1_14732"/>
<dbReference type="OrthoDB" id="9937058at2"/>
<protein>
    <submittedName>
        <fullName evidence="1">Uncharacterized protein</fullName>
    </submittedName>
</protein>
<dbReference type="AlphaFoldDB" id="A9DL54"/>
<organism evidence="1 2">
    <name type="scientific">Kordia algicida OT-1</name>
    <dbReference type="NCBI Taxonomy" id="391587"/>
    <lineage>
        <taxon>Bacteria</taxon>
        <taxon>Pseudomonadati</taxon>
        <taxon>Bacteroidota</taxon>
        <taxon>Flavobacteriia</taxon>
        <taxon>Flavobacteriales</taxon>
        <taxon>Flavobacteriaceae</taxon>
        <taxon>Kordia</taxon>
    </lineage>
</organism>
<evidence type="ECO:0000313" key="1">
    <source>
        <dbReference type="EMBL" id="EDP98482.1"/>
    </source>
</evidence>
<sequence length="68" mass="7482">MKKQDFTLVSLKLKKVSISNLTIAGGADAPETNEVDCFTEFPHCQYTITTRPDSLNHADEGKDDAGHM</sequence>
<dbReference type="EMBL" id="ABIB01000001">
    <property type="protein sequence ID" value="EDP98482.1"/>
    <property type="molecule type" value="Genomic_DNA"/>
</dbReference>
<dbReference type="RefSeq" id="WP_007095493.1">
    <property type="nucleotide sequence ID" value="NZ_CP142125.1"/>
</dbReference>